<evidence type="ECO:0000313" key="11">
    <source>
        <dbReference type="EMBL" id="MBR9651208.1"/>
    </source>
</evidence>
<dbReference type="InterPro" id="IPR000014">
    <property type="entry name" value="PAS"/>
</dbReference>
<keyword evidence="7" id="KW-0472">Membrane</keyword>
<dbReference type="Pfam" id="PF00989">
    <property type="entry name" value="PAS"/>
    <property type="match status" value="1"/>
</dbReference>
<dbReference type="PANTHER" id="PTHR43047:SF64">
    <property type="entry name" value="HISTIDINE KINASE CONTAINING CHEY-HOMOLOGOUS RECEIVER DOMAIN AND PAS DOMAIN-RELATED"/>
    <property type="match status" value="1"/>
</dbReference>
<sequence>MLVVFQTIDVINKVRELRIANAEEVQWSLGRAENEFLRFRNSVLQAEAGDAESLDAVRLQFDILYSRISIFRESSSYEFLRDIETFRTSTEAVSGFLDRTLPLIDAEDAQLAAGMAALDQDAAEVAPDLYRLAQVGVAQFAQARETRRTEIASTLLILTATSALLMGTLLLLAYYFNTLNRRSEERRRQVIEASQRTRAVISTALDAVIVTDSDGVIEEFNNAAVEIFGYSYKEAIGRNVADLIVPEQYADSHNTAMKRIRSGGPFHIVSKGRVRLDAKRSNGETFPVELALQKSDLHGRLFFIAFIRDISFRVRAEQDLIEARDQALAGEKAKARFLAVMSHEIRTPLNGLMGNLSLLQETPLTGSQNAYVDNMSTSGRLLMDHINDVLDIARYEAGKPILRNRPTNLPDVVDTALNNLRDHADKRGNTINSYFLGPERKWVKTDPGRIQQILINLVSNAIKFTKDGEITVEVIAEPGTDVIEFKVADTGMGISNDDLAMIFDDFVTSDSAYNREAGGTGLGLGIVKRITSLLGGELGVDSTLGEGSTFWVRIPMEDAEEPPDQARPRAAEVIDRNRPAPEDGVAGRKLDILVVEDNEINRNVVRAMLSRDGHGISEAPDGQRGVTQAAAKKYDLILMDISMPILDGREATRRIRAGNGKSSDTPIIALTAHVLPENVSEFLQDGMQDVLPKPLMRRDLQRIIATYTQAQPEEVAPETSGSCPDAPGQQLINAETNGALRDSVGDGYATLRAQLTEELTSLVDWLQEECGDTMEIAARCHKFASSAALFGAERLRQALLDIEIAGKKGDIAVMAVRREMLPILLQDTLDALDRLDAGQS</sequence>
<dbReference type="CDD" id="cd16922">
    <property type="entry name" value="HATPase_EvgS-ArcB-TorS-like"/>
    <property type="match status" value="1"/>
</dbReference>
<evidence type="ECO:0000256" key="4">
    <source>
        <dbReference type="ARBA" id="ARBA00022679"/>
    </source>
</evidence>
<dbReference type="Gene3D" id="3.30.450.20">
    <property type="entry name" value="PAS domain"/>
    <property type="match status" value="1"/>
</dbReference>
<dbReference type="InterPro" id="IPR035965">
    <property type="entry name" value="PAS-like_dom_sf"/>
</dbReference>
<dbReference type="SUPFAM" id="SSF52172">
    <property type="entry name" value="CheY-like"/>
    <property type="match status" value="1"/>
</dbReference>
<dbReference type="RefSeq" id="WP_212700727.1">
    <property type="nucleotide sequence ID" value="NZ_JADMKU010000006.1"/>
</dbReference>
<dbReference type="InterPro" id="IPR011006">
    <property type="entry name" value="CheY-like_superfamily"/>
</dbReference>
<dbReference type="CDD" id="cd17546">
    <property type="entry name" value="REC_hyHK_CKI1_RcsC-like"/>
    <property type="match status" value="1"/>
</dbReference>
<keyword evidence="5" id="KW-0418">Kinase</keyword>
<dbReference type="PROSITE" id="PS50109">
    <property type="entry name" value="HIS_KIN"/>
    <property type="match status" value="1"/>
</dbReference>
<dbReference type="InterPro" id="IPR005467">
    <property type="entry name" value="His_kinase_dom"/>
</dbReference>
<comment type="catalytic activity">
    <reaction evidence="1">
        <text>ATP + protein L-histidine = ADP + protein N-phospho-L-histidine.</text>
        <dbReference type="EC" id="2.7.13.3"/>
    </reaction>
</comment>
<proteinExistence type="predicted"/>
<dbReference type="SUPFAM" id="SSF47384">
    <property type="entry name" value="Homodimeric domain of signal transducing histidine kinase"/>
    <property type="match status" value="1"/>
</dbReference>
<keyword evidence="7" id="KW-1133">Transmembrane helix</keyword>
<dbReference type="PRINTS" id="PR00344">
    <property type="entry name" value="BCTRLSENSOR"/>
</dbReference>
<dbReference type="InterPro" id="IPR001789">
    <property type="entry name" value="Sig_transdc_resp-reg_receiver"/>
</dbReference>
<dbReference type="EC" id="2.7.13.3" evidence="2"/>
<dbReference type="SMART" id="SM00387">
    <property type="entry name" value="HATPase_c"/>
    <property type="match status" value="1"/>
</dbReference>
<dbReference type="SUPFAM" id="SSF47226">
    <property type="entry name" value="Histidine-containing phosphotransfer domain, HPT domain"/>
    <property type="match status" value="1"/>
</dbReference>
<protein>
    <recommendedName>
        <fullName evidence="2">histidine kinase</fullName>
        <ecNumber evidence="2">2.7.13.3</ecNumber>
    </recommendedName>
</protein>
<comment type="caution">
    <text evidence="11">The sequence shown here is derived from an EMBL/GenBank/DDBJ whole genome shotgun (WGS) entry which is preliminary data.</text>
</comment>
<dbReference type="Pfam" id="PF02518">
    <property type="entry name" value="HATPase_c"/>
    <property type="match status" value="1"/>
</dbReference>
<evidence type="ECO:0000256" key="1">
    <source>
        <dbReference type="ARBA" id="ARBA00000085"/>
    </source>
</evidence>
<dbReference type="PROSITE" id="PS50110">
    <property type="entry name" value="RESPONSE_REGULATORY"/>
    <property type="match status" value="1"/>
</dbReference>
<dbReference type="InterPro" id="IPR004358">
    <property type="entry name" value="Sig_transdc_His_kin-like_C"/>
</dbReference>
<dbReference type="InterPro" id="IPR013767">
    <property type="entry name" value="PAS_fold"/>
</dbReference>
<evidence type="ECO:0000256" key="7">
    <source>
        <dbReference type="SAM" id="Phobius"/>
    </source>
</evidence>
<feature type="domain" description="Histidine kinase" evidence="8">
    <location>
        <begin position="340"/>
        <end position="558"/>
    </location>
</feature>
<evidence type="ECO:0000256" key="5">
    <source>
        <dbReference type="ARBA" id="ARBA00022777"/>
    </source>
</evidence>
<dbReference type="Gene3D" id="1.20.120.160">
    <property type="entry name" value="HPT domain"/>
    <property type="match status" value="1"/>
</dbReference>
<keyword evidence="7" id="KW-0812">Transmembrane</keyword>
<dbReference type="Pfam" id="PF00512">
    <property type="entry name" value="HisKA"/>
    <property type="match status" value="1"/>
</dbReference>
<evidence type="ECO:0000256" key="3">
    <source>
        <dbReference type="ARBA" id="ARBA00022553"/>
    </source>
</evidence>
<dbReference type="EMBL" id="JADMKU010000006">
    <property type="protein sequence ID" value="MBR9651208.1"/>
    <property type="molecule type" value="Genomic_DNA"/>
</dbReference>
<dbReference type="SMART" id="SM00091">
    <property type="entry name" value="PAS"/>
    <property type="match status" value="1"/>
</dbReference>
<evidence type="ECO:0000256" key="6">
    <source>
        <dbReference type="PROSITE-ProRule" id="PRU00169"/>
    </source>
</evidence>
<keyword evidence="12" id="KW-1185">Reference proteome</keyword>
<name>A0ABS5HRP1_9RHOB</name>
<keyword evidence="3 6" id="KW-0597">Phosphoprotein</keyword>
<feature type="domain" description="Response regulatory" evidence="9">
    <location>
        <begin position="591"/>
        <end position="708"/>
    </location>
</feature>
<dbReference type="SMART" id="SM00388">
    <property type="entry name" value="HisKA"/>
    <property type="match status" value="1"/>
</dbReference>
<feature type="modified residue" description="4-aspartylphosphate" evidence="6">
    <location>
        <position position="640"/>
    </location>
</feature>
<evidence type="ECO:0000259" key="8">
    <source>
        <dbReference type="PROSITE" id="PS50109"/>
    </source>
</evidence>
<evidence type="ECO:0000259" key="10">
    <source>
        <dbReference type="PROSITE" id="PS50112"/>
    </source>
</evidence>
<dbReference type="Proteomes" id="UP001195941">
    <property type="component" value="Unassembled WGS sequence"/>
</dbReference>
<evidence type="ECO:0000313" key="12">
    <source>
        <dbReference type="Proteomes" id="UP001195941"/>
    </source>
</evidence>
<dbReference type="InterPro" id="IPR036641">
    <property type="entry name" value="HPT_dom_sf"/>
</dbReference>
<dbReference type="SUPFAM" id="SSF55874">
    <property type="entry name" value="ATPase domain of HSP90 chaperone/DNA topoisomerase II/histidine kinase"/>
    <property type="match status" value="1"/>
</dbReference>
<dbReference type="CDD" id="cd00082">
    <property type="entry name" value="HisKA"/>
    <property type="match status" value="1"/>
</dbReference>
<dbReference type="PANTHER" id="PTHR43047">
    <property type="entry name" value="TWO-COMPONENT HISTIDINE PROTEIN KINASE"/>
    <property type="match status" value="1"/>
</dbReference>
<organism evidence="11 12">
    <name type="scientific">Thalassovita aquimarina</name>
    <dbReference type="NCBI Taxonomy" id="2785917"/>
    <lineage>
        <taxon>Bacteria</taxon>
        <taxon>Pseudomonadati</taxon>
        <taxon>Pseudomonadota</taxon>
        <taxon>Alphaproteobacteria</taxon>
        <taxon>Rhodobacterales</taxon>
        <taxon>Roseobacteraceae</taxon>
        <taxon>Thalassovita</taxon>
    </lineage>
</organism>
<dbReference type="Gene3D" id="3.40.50.2300">
    <property type="match status" value="1"/>
</dbReference>
<feature type="domain" description="PAS" evidence="10">
    <location>
        <begin position="193"/>
        <end position="264"/>
    </location>
</feature>
<dbReference type="InterPro" id="IPR003661">
    <property type="entry name" value="HisK_dim/P_dom"/>
</dbReference>
<keyword evidence="4" id="KW-0808">Transferase</keyword>
<reference evidence="11 12" key="1">
    <citation type="journal article" date="2021" name="Arch. Microbiol.">
        <title>Thalassobius aquimarinus sp. nov., isolated from the Sea of Japan seashore.</title>
        <authorList>
            <person name="Kurilenko V.V."/>
            <person name="Romanenko L.A."/>
            <person name="Chernysheva N.Y."/>
            <person name="Velansky P.V."/>
            <person name="Tekutyeva L.A."/>
            <person name="Isaeva M.P."/>
            <person name="Mikhailov V.V."/>
        </authorList>
    </citation>
    <scope>NUCLEOTIDE SEQUENCE [LARGE SCALE GENOMIC DNA]</scope>
    <source>
        <strain evidence="11 12">KMM 8518</strain>
    </source>
</reference>
<dbReference type="NCBIfam" id="TIGR00229">
    <property type="entry name" value="sensory_box"/>
    <property type="match status" value="1"/>
</dbReference>
<dbReference type="Gene3D" id="3.30.565.10">
    <property type="entry name" value="Histidine kinase-like ATPase, C-terminal domain"/>
    <property type="match status" value="1"/>
</dbReference>
<dbReference type="SMART" id="SM00448">
    <property type="entry name" value="REC"/>
    <property type="match status" value="1"/>
</dbReference>
<evidence type="ECO:0000259" key="9">
    <source>
        <dbReference type="PROSITE" id="PS50110"/>
    </source>
</evidence>
<dbReference type="SUPFAM" id="SSF55785">
    <property type="entry name" value="PYP-like sensor domain (PAS domain)"/>
    <property type="match status" value="1"/>
</dbReference>
<dbReference type="Gene3D" id="1.10.287.130">
    <property type="match status" value="1"/>
</dbReference>
<feature type="transmembrane region" description="Helical" evidence="7">
    <location>
        <begin position="154"/>
        <end position="176"/>
    </location>
</feature>
<dbReference type="Pfam" id="PF00072">
    <property type="entry name" value="Response_reg"/>
    <property type="match status" value="1"/>
</dbReference>
<dbReference type="InterPro" id="IPR003594">
    <property type="entry name" value="HATPase_dom"/>
</dbReference>
<dbReference type="CDD" id="cd00130">
    <property type="entry name" value="PAS"/>
    <property type="match status" value="1"/>
</dbReference>
<accession>A0ABS5HRP1</accession>
<dbReference type="InterPro" id="IPR036890">
    <property type="entry name" value="HATPase_C_sf"/>
</dbReference>
<gene>
    <name evidence="11" type="ORF">IT775_08755</name>
</gene>
<dbReference type="InterPro" id="IPR036097">
    <property type="entry name" value="HisK_dim/P_sf"/>
</dbReference>
<evidence type="ECO:0000256" key="2">
    <source>
        <dbReference type="ARBA" id="ARBA00012438"/>
    </source>
</evidence>
<dbReference type="PROSITE" id="PS50112">
    <property type="entry name" value="PAS"/>
    <property type="match status" value="1"/>
</dbReference>